<evidence type="ECO:0000256" key="7">
    <source>
        <dbReference type="ARBA" id="ARBA00023163"/>
    </source>
</evidence>
<evidence type="ECO:0000313" key="11">
    <source>
        <dbReference type="EMBL" id="KAG5285960.1"/>
    </source>
</evidence>
<evidence type="ECO:0000256" key="1">
    <source>
        <dbReference type="ARBA" id="ARBA00004123"/>
    </source>
</evidence>
<evidence type="ECO:0000256" key="2">
    <source>
        <dbReference type="ARBA" id="ARBA00022499"/>
    </source>
</evidence>
<feature type="compositionally biased region" description="Acidic residues" evidence="9">
    <location>
        <begin position="233"/>
        <end position="243"/>
    </location>
</feature>
<feature type="region of interest" description="Disordered" evidence="9">
    <location>
        <begin position="383"/>
        <end position="418"/>
    </location>
</feature>
<feature type="compositionally biased region" description="Polar residues" evidence="9">
    <location>
        <begin position="389"/>
        <end position="418"/>
    </location>
</feature>
<organism evidence="11 12">
    <name type="scientific">Alosa alosa</name>
    <name type="common">allis shad</name>
    <dbReference type="NCBI Taxonomy" id="278164"/>
    <lineage>
        <taxon>Eukaryota</taxon>
        <taxon>Metazoa</taxon>
        <taxon>Chordata</taxon>
        <taxon>Craniata</taxon>
        <taxon>Vertebrata</taxon>
        <taxon>Euteleostomi</taxon>
        <taxon>Actinopterygii</taxon>
        <taxon>Neopterygii</taxon>
        <taxon>Teleostei</taxon>
        <taxon>Clupei</taxon>
        <taxon>Clupeiformes</taxon>
        <taxon>Clupeoidei</taxon>
        <taxon>Clupeidae</taxon>
        <taxon>Alosa</taxon>
    </lineage>
</organism>
<dbReference type="GO" id="GO:0005634">
    <property type="term" value="C:nucleus"/>
    <property type="evidence" value="ECO:0007669"/>
    <property type="project" value="UniProtKB-SubCell"/>
</dbReference>
<keyword evidence="4" id="KW-0805">Transcription regulation</keyword>
<dbReference type="SMART" id="SM00348">
    <property type="entry name" value="IRF"/>
    <property type="match status" value="1"/>
</dbReference>
<feature type="region of interest" description="Disordered" evidence="9">
    <location>
        <begin position="325"/>
        <end position="346"/>
    </location>
</feature>
<dbReference type="EMBL" id="JADWDJ010000001">
    <property type="protein sequence ID" value="KAG5285960.1"/>
    <property type="molecule type" value="Genomic_DNA"/>
</dbReference>
<dbReference type="Pfam" id="PF00605">
    <property type="entry name" value="IRF"/>
    <property type="match status" value="1"/>
</dbReference>
<keyword evidence="3" id="KW-0832">Ubl conjugation</keyword>
<comment type="subcellular location">
    <subcellularLocation>
        <location evidence="1">Nucleus</location>
    </subcellularLocation>
</comment>
<feature type="region of interest" description="Disordered" evidence="9">
    <location>
        <begin position="224"/>
        <end position="243"/>
    </location>
</feature>
<feature type="region of interest" description="Disordered" evidence="9">
    <location>
        <begin position="463"/>
        <end position="488"/>
    </location>
</feature>
<evidence type="ECO:0000259" key="10">
    <source>
        <dbReference type="PROSITE" id="PS51507"/>
    </source>
</evidence>
<accession>A0AAV6HF12</accession>
<dbReference type="GO" id="GO:0002376">
    <property type="term" value="P:immune system process"/>
    <property type="evidence" value="ECO:0007669"/>
    <property type="project" value="TreeGrafter"/>
</dbReference>
<feature type="compositionally biased region" description="Polar residues" evidence="9">
    <location>
        <begin position="472"/>
        <end position="481"/>
    </location>
</feature>
<keyword evidence="5" id="KW-0238">DNA-binding</keyword>
<evidence type="ECO:0000256" key="4">
    <source>
        <dbReference type="ARBA" id="ARBA00023015"/>
    </source>
</evidence>
<feature type="compositionally biased region" description="Basic and acidic residues" evidence="9">
    <location>
        <begin position="137"/>
        <end position="148"/>
    </location>
</feature>
<evidence type="ECO:0000313" key="12">
    <source>
        <dbReference type="Proteomes" id="UP000823561"/>
    </source>
</evidence>
<dbReference type="AlphaFoldDB" id="A0AAV6HF12"/>
<keyword evidence="2" id="KW-1017">Isopeptide bond</keyword>
<dbReference type="Gene3D" id="1.10.10.10">
    <property type="entry name" value="Winged helix-like DNA-binding domain superfamily/Winged helix DNA-binding domain"/>
    <property type="match status" value="1"/>
</dbReference>
<proteinExistence type="predicted"/>
<dbReference type="InterPro" id="IPR036390">
    <property type="entry name" value="WH_DNA-bd_sf"/>
</dbReference>
<dbReference type="GO" id="GO:0000978">
    <property type="term" value="F:RNA polymerase II cis-regulatory region sequence-specific DNA binding"/>
    <property type="evidence" value="ECO:0007669"/>
    <property type="project" value="TreeGrafter"/>
</dbReference>
<reference evidence="11 12" key="1">
    <citation type="submission" date="2020-10" db="EMBL/GenBank/DDBJ databases">
        <title>Chromosome-scale genome assembly of the Allis shad, Alosa alosa.</title>
        <authorList>
            <person name="Margot Z."/>
            <person name="Christophe K."/>
            <person name="Cabau C."/>
            <person name="Louis A."/>
            <person name="Berthelot C."/>
            <person name="Parey E."/>
            <person name="Roest Crollius H."/>
            <person name="Montfort J."/>
            <person name="Robinson-Rechavi M."/>
            <person name="Bucao C."/>
            <person name="Bouchez O."/>
            <person name="Gislard M."/>
            <person name="Lluch J."/>
            <person name="Milhes M."/>
            <person name="Lampietro C."/>
            <person name="Lopez Roques C."/>
            <person name="Donnadieu C."/>
            <person name="Braasch I."/>
            <person name="Desvignes T."/>
            <person name="Postlethwait J."/>
            <person name="Bobe J."/>
            <person name="Guiguen Y."/>
        </authorList>
    </citation>
    <scope>NUCLEOTIDE SEQUENCE [LARGE SCALE GENOMIC DNA]</scope>
    <source>
        <strain evidence="11">M-15738</strain>
        <tissue evidence="11">Blood</tissue>
    </source>
</reference>
<evidence type="ECO:0000256" key="8">
    <source>
        <dbReference type="ARBA" id="ARBA00023242"/>
    </source>
</evidence>
<feature type="domain" description="IRF tryptophan pentad repeat" evidence="10">
    <location>
        <begin position="5"/>
        <end position="113"/>
    </location>
</feature>
<evidence type="ECO:0000256" key="3">
    <source>
        <dbReference type="ARBA" id="ARBA00022843"/>
    </source>
</evidence>
<dbReference type="PRINTS" id="PR00267">
    <property type="entry name" value="INTFRNREGFCT"/>
</dbReference>
<dbReference type="InterPro" id="IPR036388">
    <property type="entry name" value="WH-like_DNA-bd_sf"/>
</dbReference>
<dbReference type="CDD" id="cd00103">
    <property type="entry name" value="IRF"/>
    <property type="match status" value="1"/>
</dbReference>
<keyword evidence="12" id="KW-1185">Reference proteome</keyword>
<evidence type="ECO:0000256" key="9">
    <source>
        <dbReference type="SAM" id="MobiDB-lite"/>
    </source>
</evidence>
<dbReference type="PANTHER" id="PTHR11949">
    <property type="entry name" value="INTERFERON REGULATORY FACTOR"/>
    <property type="match status" value="1"/>
</dbReference>
<dbReference type="Proteomes" id="UP000823561">
    <property type="component" value="Chromosome 1"/>
</dbReference>
<gene>
    <name evidence="11" type="ORF">AALO_G00009440</name>
</gene>
<feature type="region of interest" description="Disordered" evidence="9">
    <location>
        <begin position="122"/>
        <end position="170"/>
    </location>
</feature>
<keyword evidence="6" id="KW-0010">Activator</keyword>
<evidence type="ECO:0000256" key="6">
    <source>
        <dbReference type="ARBA" id="ARBA00023159"/>
    </source>
</evidence>
<sequence>MPVDRMRMRPWLEEQINSGSVKGLMWINKQKKIFQIPWMHAARHGWDLDKDAPLFMNWAIHTGKYHPGVDQPDPKTWKANFRCAMNSLPDIEEVKDKSIKKGNNAFKVYRMLSAAERAVIKEKKKMEKRQNKAKKHNSGDDGSSKGSDEPVAEEEDQVEHEADSTVTIDNVDSAEDQLVISEMSDVCAVVEVTTEHEGVLDSQVSTEREVPPVTSSSVYPRLQVSPISSCGESDAESEYSDEDSKEEWDMRCLSEAQMTCSVLKFPSCKPPSKSTFFNSEKTNFKVTSCQEESPMIAYNVRPWWKPHLTTRPMPTRVYPGPRANPRYSSHMRPQTSPFQRPENIPNATSEIDLPLRSHRSTLLPTQTSINICAQTISHMFPQRSPHVPVQTSPRLRPQTSSPVCPQTHPSVAIQTSPQIPSPVVPQAGLHMLYPSSPHIVQQSGSHLLPETSRQRPFHSSLLVSPDVRPSVHPQTSSQIYPHSSPPRLDLQKSSYRRLQIRPDVSPHTSPDVMPHSSTHTGVQIPIIKKSQTFPFTPASTRQSSLPERTCSTDGRASVIVNTVVQSQL</sequence>
<protein>
    <recommendedName>
        <fullName evidence="10">IRF tryptophan pentad repeat domain-containing protein</fullName>
    </recommendedName>
</protein>
<evidence type="ECO:0000256" key="5">
    <source>
        <dbReference type="ARBA" id="ARBA00023125"/>
    </source>
</evidence>
<name>A0AAV6HF12_9TELE</name>
<feature type="region of interest" description="Disordered" evidence="9">
    <location>
        <begin position="198"/>
        <end position="218"/>
    </location>
</feature>
<keyword evidence="7" id="KW-0804">Transcription</keyword>
<dbReference type="FunFam" id="1.10.10.10:FF:000065">
    <property type="entry name" value="Interferon regulatory factor"/>
    <property type="match status" value="1"/>
</dbReference>
<dbReference type="PROSITE" id="PS51507">
    <property type="entry name" value="IRF_2"/>
    <property type="match status" value="1"/>
</dbReference>
<dbReference type="PANTHER" id="PTHR11949:SF17">
    <property type="entry name" value="IRF TRYPTOPHAN PENTAD REPEAT DOMAIN-CONTAINING PROTEIN"/>
    <property type="match status" value="1"/>
</dbReference>
<keyword evidence="8" id="KW-0539">Nucleus</keyword>
<dbReference type="InterPro" id="IPR001346">
    <property type="entry name" value="Interferon_reg_fact_DNA-bd_dom"/>
</dbReference>
<dbReference type="GO" id="GO:0000981">
    <property type="term" value="F:DNA-binding transcription factor activity, RNA polymerase II-specific"/>
    <property type="evidence" value="ECO:0007669"/>
    <property type="project" value="TreeGrafter"/>
</dbReference>
<dbReference type="SUPFAM" id="SSF46785">
    <property type="entry name" value="Winged helix' DNA-binding domain"/>
    <property type="match status" value="1"/>
</dbReference>
<comment type="caution">
    <text evidence="11">The sequence shown here is derived from an EMBL/GenBank/DDBJ whole genome shotgun (WGS) entry which is preliminary data.</text>
</comment>